<dbReference type="Proteomes" id="UP000500953">
    <property type="component" value="Chromosome"/>
</dbReference>
<proteinExistence type="predicted"/>
<keyword evidence="1 2" id="KW-0238">DNA-binding</keyword>
<dbReference type="PRINTS" id="PR00455">
    <property type="entry name" value="HTHTETR"/>
</dbReference>
<name>A0A6G9Z4Q8_9NOCA</name>
<gene>
    <name evidence="4" type="ORF">F6W96_21355</name>
</gene>
<dbReference type="EMBL" id="CP046173">
    <property type="protein sequence ID" value="QIS20462.1"/>
    <property type="molecule type" value="Genomic_DNA"/>
</dbReference>
<accession>A0A6G9Z4Q8</accession>
<evidence type="ECO:0000313" key="4">
    <source>
        <dbReference type="EMBL" id="QIS20462.1"/>
    </source>
</evidence>
<sequence>MPRLADHEQRRREITDAVRRVIARSGLEGTTFQSVAAEAGISVRLVQYYFGNKKELLNATHHAVITEAALRFGRRLTTLTEPASPRETLRIIATELMPLDEQRRADAVVLANFHAATLSGDGASISRSVGTVNALVDVIAEQLRRAGAPPDLATLDAQVLALCLAGFAQGLVTDDTAAEHAETLLARLFDRFLPPDARS</sequence>
<dbReference type="PROSITE" id="PS50977">
    <property type="entry name" value="HTH_TETR_2"/>
    <property type="match status" value="1"/>
</dbReference>
<reference evidence="4 5" key="1">
    <citation type="journal article" date="2019" name="ACS Chem. Biol.">
        <title>Identification and Mobilization of a Cryptic Antibiotic Biosynthesis Gene Locus from a Human-Pathogenic Nocardia Isolate.</title>
        <authorList>
            <person name="Herisse M."/>
            <person name="Ishida K."/>
            <person name="Porter J.L."/>
            <person name="Howden B."/>
            <person name="Hertweck C."/>
            <person name="Stinear T.P."/>
            <person name="Pidot S.J."/>
        </authorList>
    </citation>
    <scope>NUCLEOTIDE SEQUENCE [LARGE SCALE GENOMIC DNA]</scope>
    <source>
        <strain evidence="4 5">AUSMDU00012715</strain>
    </source>
</reference>
<dbReference type="PANTHER" id="PTHR30055">
    <property type="entry name" value="HTH-TYPE TRANSCRIPTIONAL REGULATOR RUTR"/>
    <property type="match status" value="1"/>
</dbReference>
<dbReference type="PANTHER" id="PTHR30055:SF148">
    <property type="entry name" value="TETR-FAMILY TRANSCRIPTIONAL REGULATOR"/>
    <property type="match status" value="1"/>
</dbReference>
<dbReference type="GO" id="GO:0000976">
    <property type="term" value="F:transcription cis-regulatory region binding"/>
    <property type="evidence" value="ECO:0007669"/>
    <property type="project" value="TreeGrafter"/>
</dbReference>
<evidence type="ECO:0000259" key="3">
    <source>
        <dbReference type="PROSITE" id="PS50977"/>
    </source>
</evidence>
<dbReference type="Gene3D" id="1.10.357.10">
    <property type="entry name" value="Tetracycline Repressor, domain 2"/>
    <property type="match status" value="1"/>
</dbReference>
<dbReference type="SUPFAM" id="SSF46689">
    <property type="entry name" value="Homeodomain-like"/>
    <property type="match status" value="1"/>
</dbReference>
<dbReference type="InterPro" id="IPR001647">
    <property type="entry name" value="HTH_TetR"/>
</dbReference>
<feature type="DNA-binding region" description="H-T-H motif" evidence="2">
    <location>
        <begin position="31"/>
        <end position="50"/>
    </location>
</feature>
<dbReference type="AlphaFoldDB" id="A0A6G9Z4Q8"/>
<dbReference type="SUPFAM" id="SSF48498">
    <property type="entry name" value="Tetracyclin repressor-like, C-terminal domain"/>
    <property type="match status" value="1"/>
</dbReference>
<feature type="domain" description="HTH tetR-type" evidence="3">
    <location>
        <begin position="8"/>
        <end position="68"/>
    </location>
</feature>
<dbReference type="InterPro" id="IPR050109">
    <property type="entry name" value="HTH-type_TetR-like_transc_reg"/>
</dbReference>
<dbReference type="InterPro" id="IPR036271">
    <property type="entry name" value="Tet_transcr_reg_TetR-rel_C_sf"/>
</dbReference>
<evidence type="ECO:0000256" key="2">
    <source>
        <dbReference type="PROSITE-ProRule" id="PRU00335"/>
    </source>
</evidence>
<protein>
    <submittedName>
        <fullName evidence="4">TetR family transcriptional regulator</fullName>
    </submittedName>
</protein>
<organism evidence="4 5">
    <name type="scientific">Nocardia terpenica</name>
    <dbReference type="NCBI Taxonomy" id="455432"/>
    <lineage>
        <taxon>Bacteria</taxon>
        <taxon>Bacillati</taxon>
        <taxon>Actinomycetota</taxon>
        <taxon>Actinomycetes</taxon>
        <taxon>Mycobacteriales</taxon>
        <taxon>Nocardiaceae</taxon>
        <taxon>Nocardia</taxon>
    </lineage>
</organism>
<evidence type="ECO:0000313" key="5">
    <source>
        <dbReference type="Proteomes" id="UP000500953"/>
    </source>
</evidence>
<dbReference type="InterPro" id="IPR009057">
    <property type="entry name" value="Homeodomain-like_sf"/>
</dbReference>
<dbReference type="GO" id="GO:0003700">
    <property type="term" value="F:DNA-binding transcription factor activity"/>
    <property type="evidence" value="ECO:0007669"/>
    <property type="project" value="TreeGrafter"/>
</dbReference>
<evidence type="ECO:0000256" key="1">
    <source>
        <dbReference type="ARBA" id="ARBA00023125"/>
    </source>
</evidence>
<dbReference type="Pfam" id="PF00440">
    <property type="entry name" value="TetR_N"/>
    <property type="match status" value="1"/>
</dbReference>
<dbReference type="RefSeq" id="WP_167487803.1">
    <property type="nucleotide sequence ID" value="NZ_CP046173.1"/>
</dbReference>